<evidence type="ECO:0000313" key="2">
    <source>
        <dbReference type="EMBL" id="XBH21455.1"/>
    </source>
</evidence>
<gene>
    <name evidence="2" type="ORF">V5R04_14775</name>
</gene>
<organism evidence="2">
    <name type="scientific">Jonesiaceae bacterium BS-20</name>
    <dbReference type="NCBI Taxonomy" id="3120821"/>
    <lineage>
        <taxon>Bacteria</taxon>
        <taxon>Bacillati</taxon>
        <taxon>Actinomycetota</taxon>
        <taxon>Actinomycetes</taxon>
        <taxon>Micrococcales</taxon>
        <taxon>Jonesiaceae</taxon>
    </lineage>
</organism>
<dbReference type="AlphaFoldDB" id="A0AAU7DWM3"/>
<keyword evidence="1" id="KW-1133">Transmembrane helix</keyword>
<proteinExistence type="predicted"/>
<keyword evidence="1" id="KW-0472">Membrane</keyword>
<dbReference type="EMBL" id="CP146203">
    <property type="protein sequence ID" value="XBH21455.1"/>
    <property type="molecule type" value="Genomic_DNA"/>
</dbReference>
<accession>A0AAU7DWM3</accession>
<keyword evidence="1" id="KW-0812">Transmembrane</keyword>
<reference evidence="2" key="1">
    <citation type="submission" date="2024-02" db="EMBL/GenBank/DDBJ databases">
        <title>Tomenella chthoni gen. nov. sp. nov., a member of the family Jonesiaceae isolated from bat guano.</title>
        <authorList>
            <person name="Miller S.L."/>
            <person name="King J."/>
            <person name="Sankaranarayanan K."/>
            <person name="Lawson P.A."/>
        </authorList>
    </citation>
    <scope>NUCLEOTIDE SEQUENCE</scope>
    <source>
        <strain evidence="2">BS-20</strain>
    </source>
</reference>
<feature type="transmembrane region" description="Helical" evidence="1">
    <location>
        <begin position="30"/>
        <end position="50"/>
    </location>
</feature>
<sequence length="75" mass="8394">MTARTYKTIAQPRKRLDVHLQDFRGDMDQFVAVAIAHFLALLIPGVDFFLSAAQGLTPHGNLGARTLVWVLRQDC</sequence>
<protein>
    <submittedName>
        <fullName evidence="2">Uncharacterized protein</fullName>
    </submittedName>
</protein>
<name>A0AAU7DWM3_9MICO</name>
<evidence type="ECO:0000256" key="1">
    <source>
        <dbReference type="SAM" id="Phobius"/>
    </source>
</evidence>